<dbReference type="Pfam" id="PF13205">
    <property type="entry name" value="Big_5"/>
    <property type="match status" value="2"/>
</dbReference>
<protein>
    <submittedName>
        <fullName evidence="3">Methionine-rich copper-binding protein CopC</fullName>
    </submittedName>
</protein>
<dbReference type="EMBL" id="JAUSUX010000032">
    <property type="protein sequence ID" value="MDQ0287619.1"/>
    <property type="molecule type" value="Genomic_DNA"/>
</dbReference>
<comment type="caution">
    <text evidence="3">The sequence shown here is derived from an EMBL/GenBank/DDBJ whole genome shotgun (WGS) entry which is preliminary data.</text>
</comment>
<feature type="domain" description="SbsA Ig-like" evidence="2">
    <location>
        <begin position="252"/>
        <end position="318"/>
    </location>
</feature>
<dbReference type="Proteomes" id="UP001225644">
    <property type="component" value="Unassembled WGS sequence"/>
</dbReference>
<proteinExistence type="predicted"/>
<reference evidence="3 4" key="1">
    <citation type="submission" date="2023-07" db="EMBL/GenBank/DDBJ databases">
        <title>Genomic Encyclopedia of Type Strains, Phase IV (KMG-IV): sequencing the most valuable type-strain genomes for metagenomic binning, comparative biology and taxonomic classification.</title>
        <authorList>
            <person name="Goeker M."/>
        </authorList>
    </citation>
    <scope>NUCLEOTIDE SEQUENCE [LARGE SCALE GENOMIC DNA]</scope>
    <source>
        <strain evidence="3 4">DSM 12396</strain>
    </source>
</reference>
<name>A0ABU0B5R7_9FIRM</name>
<evidence type="ECO:0000256" key="1">
    <source>
        <dbReference type="ARBA" id="ARBA00022729"/>
    </source>
</evidence>
<dbReference type="InterPro" id="IPR032812">
    <property type="entry name" value="SbsA_Ig"/>
</dbReference>
<dbReference type="RefSeq" id="WP_307403481.1">
    <property type="nucleotide sequence ID" value="NZ_JAUSUX010000032.1"/>
</dbReference>
<feature type="domain" description="SbsA Ig-like" evidence="2">
    <location>
        <begin position="148"/>
        <end position="249"/>
    </location>
</feature>
<gene>
    <name evidence="3" type="ORF">J2Z49_002749</name>
</gene>
<sequence>MRIKSIFRRGYGAGAALAAALAIIILFSSLAPALAQSTPAVPPAFYGRVFYDAYGGTLAPAGLTVDIYVENENQPRGDSLQTRSDGWYGGPLGTDPRYVVSGTEADVGKRLVFKVNGQPAATYDSSGRPMTVTFQFDQVQQVDLVVMGPEVESTDPADGATGVPVDKTITVTFKGAVQQGDNFAGIALKDASGKAVEVDKSLSDRILTIKPKAPLAGSTAYTVNIPAGAVKDAVAGIPLAKDFSFTFTTEQDKTPPAVQYCDPADGTASVPVNKTITITFTEDVQEGPQYAGVSMVDDQNNAVTLQKSISGRVLTLKCVCQYKIDPPDNVKVIHQ</sequence>
<keyword evidence="1" id="KW-0732">Signal</keyword>
<keyword evidence="4" id="KW-1185">Reference proteome</keyword>
<evidence type="ECO:0000313" key="3">
    <source>
        <dbReference type="EMBL" id="MDQ0287619.1"/>
    </source>
</evidence>
<dbReference type="Gene3D" id="2.60.40.3710">
    <property type="match status" value="1"/>
</dbReference>
<evidence type="ECO:0000313" key="4">
    <source>
        <dbReference type="Proteomes" id="UP001225644"/>
    </source>
</evidence>
<accession>A0ABU0B5R7</accession>
<evidence type="ECO:0000259" key="2">
    <source>
        <dbReference type="Pfam" id="PF13205"/>
    </source>
</evidence>
<organism evidence="3 4">
    <name type="scientific">Desulfofundulus luciae</name>
    <dbReference type="NCBI Taxonomy" id="74702"/>
    <lineage>
        <taxon>Bacteria</taxon>
        <taxon>Bacillati</taxon>
        <taxon>Bacillota</taxon>
        <taxon>Clostridia</taxon>
        <taxon>Eubacteriales</taxon>
        <taxon>Peptococcaceae</taxon>
        <taxon>Desulfofundulus</taxon>
    </lineage>
</organism>